<dbReference type="PANTHER" id="PTHR18901:SF38">
    <property type="entry name" value="PSEUDOURIDINE-5'-PHOSPHATASE"/>
    <property type="match status" value="1"/>
</dbReference>
<proteinExistence type="predicted"/>
<dbReference type="EMBL" id="KN824891">
    <property type="protein sequence ID" value="KIK98488.1"/>
    <property type="molecule type" value="Genomic_DNA"/>
</dbReference>
<reference evidence="2" key="2">
    <citation type="submission" date="2015-01" db="EMBL/GenBank/DDBJ databases">
        <title>Evolutionary Origins and Diversification of the Mycorrhizal Mutualists.</title>
        <authorList>
            <consortium name="DOE Joint Genome Institute"/>
            <consortium name="Mycorrhizal Genomics Consortium"/>
            <person name="Kohler A."/>
            <person name="Kuo A."/>
            <person name="Nagy L.G."/>
            <person name="Floudas D."/>
            <person name="Copeland A."/>
            <person name="Barry K.W."/>
            <person name="Cichocki N."/>
            <person name="Veneault-Fourrey C."/>
            <person name="LaButti K."/>
            <person name="Lindquist E.A."/>
            <person name="Lipzen A."/>
            <person name="Lundell T."/>
            <person name="Morin E."/>
            <person name="Murat C."/>
            <person name="Riley R."/>
            <person name="Ohm R."/>
            <person name="Sun H."/>
            <person name="Tunlid A."/>
            <person name="Henrissat B."/>
            <person name="Grigoriev I.V."/>
            <person name="Hibbett D.S."/>
            <person name="Martin F."/>
        </authorList>
    </citation>
    <scope>NUCLEOTIDE SEQUENCE [LARGE SCALE GENOMIC DNA]</scope>
    <source>
        <strain evidence="2">Ve08.2h10</strain>
    </source>
</reference>
<dbReference type="FunCoup" id="A0A0D0DV55">
    <property type="interactions" value="26"/>
</dbReference>
<dbReference type="Proteomes" id="UP000054538">
    <property type="component" value="Unassembled WGS sequence"/>
</dbReference>
<organism evidence="1 2">
    <name type="scientific">Paxillus rubicundulus Ve08.2h10</name>
    <dbReference type="NCBI Taxonomy" id="930991"/>
    <lineage>
        <taxon>Eukaryota</taxon>
        <taxon>Fungi</taxon>
        <taxon>Dikarya</taxon>
        <taxon>Basidiomycota</taxon>
        <taxon>Agaricomycotina</taxon>
        <taxon>Agaricomycetes</taxon>
        <taxon>Agaricomycetidae</taxon>
        <taxon>Boletales</taxon>
        <taxon>Paxilineae</taxon>
        <taxon>Paxillaceae</taxon>
        <taxon>Paxillus</taxon>
    </lineage>
</organism>
<dbReference type="OrthoDB" id="40579at2759"/>
<dbReference type="Gene3D" id="3.40.50.1000">
    <property type="entry name" value="HAD superfamily/HAD-like"/>
    <property type="match status" value="1"/>
</dbReference>
<dbReference type="HOGENOM" id="CLU_045011_13_0_1"/>
<reference evidence="1 2" key="1">
    <citation type="submission" date="2014-04" db="EMBL/GenBank/DDBJ databases">
        <authorList>
            <consortium name="DOE Joint Genome Institute"/>
            <person name="Kuo A."/>
            <person name="Kohler A."/>
            <person name="Jargeat P."/>
            <person name="Nagy L.G."/>
            <person name="Floudas D."/>
            <person name="Copeland A."/>
            <person name="Barry K.W."/>
            <person name="Cichocki N."/>
            <person name="Veneault-Fourrey C."/>
            <person name="LaButti K."/>
            <person name="Lindquist E.A."/>
            <person name="Lipzen A."/>
            <person name="Lundell T."/>
            <person name="Morin E."/>
            <person name="Murat C."/>
            <person name="Sun H."/>
            <person name="Tunlid A."/>
            <person name="Henrissat B."/>
            <person name="Grigoriev I.V."/>
            <person name="Hibbett D.S."/>
            <person name="Martin F."/>
            <person name="Nordberg H.P."/>
            <person name="Cantor M.N."/>
            <person name="Hua S.X."/>
        </authorList>
    </citation>
    <scope>NUCLEOTIDE SEQUENCE [LARGE SCALE GENOMIC DNA]</scope>
    <source>
        <strain evidence="1 2">Ve08.2h10</strain>
    </source>
</reference>
<dbReference type="InterPro" id="IPR023214">
    <property type="entry name" value="HAD_sf"/>
</dbReference>
<protein>
    <submittedName>
        <fullName evidence="1">Unplaced genomic scaffold scaffold_69, whole genome shotgun sequence</fullName>
    </submittedName>
</protein>
<dbReference type="Pfam" id="PF00702">
    <property type="entry name" value="Hydrolase"/>
    <property type="match status" value="1"/>
</dbReference>
<dbReference type="GO" id="GO:0016791">
    <property type="term" value="F:phosphatase activity"/>
    <property type="evidence" value="ECO:0007669"/>
    <property type="project" value="TreeGrafter"/>
</dbReference>
<keyword evidence="2" id="KW-1185">Reference proteome</keyword>
<evidence type="ECO:0000313" key="1">
    <source>
        <dbReference type="EMBL" id="KIK98488.1"/>
    </source>
</evidence>
<gene>
    <name evidence="1" type="ORF">PAXRUDRAFT_823850</name>
</gene>
<sequence>MSIQPPVEHEAAAHLLSFFPGIDLTAEEYSARRTIGQDRLWSTVQPLPGVPKLIAHLANKGIPIVIATASQRRNFLLKSANLRGEIFGYFGCGIEGKEEMVVCADDVAGKSNGKPDPYIFLCAAREKLGRNVGDGEGESVTPEQILERGKGLVFEDAIPGVQAGKRAGMSGAYFTLLICW</sequence>
<evidence type="ECO:0000313" key="2">
    <source>
        <dbReference type="Proteomes" id="UP000054538"/>
    </source>
</evidence>
<dbReference type="PANTHER" id="PTHR18901">
    <property type="entry name" value="2-DEOXYGLUCOSE-6-PHOSPHATE PHOSPHATASE 2"/>
    <property type="match status" value="1"/>
</dbReference>
<dbReference type="InterPro" id="IPR036412">
    <property type="entry name" value="HAD-like_sf"/>
</dbReference>
<dbReference type="STRING" id="930991.A0A0D0DV55"/>
<dbReference type="InParanoid" id="A0A0D0DV55"/>
<accession>A0A0D0DV55</accession>
<dbReference type="SUPFAM" id="SSF56784">
    <property type="entry name" value="HAD-like"/>
    <property type="match status" value="1"/>
</dbReference>
<name>A0A0D0DV55_9AGAM</name>
<dbReference type="AlphaFoldDB" id="A0A0D0DV55"/>